<dbReference type="Pfam" id="PF12867">
    <property type="entry name" value="DinB_2"/>
    <property type="match status" value="1"/>
</dbReference>
<dbReference type="InterPro" id="IPR034660">
    <property type="entry name" value="DinB/YfiT-like"/>
</dbReference>
<evidence type="ECO:0000313" key="2">
    <source>
        <dbReference type="EMBL" id="MCL6272580.1"/>
    </source>
</evidence>
<comment type="caution">
    <text evidence="2">The sequence shown here is derived from an EMBL/GenBank/DDBJ whole genome shotgun (WGS) entry which is preliminary data.</text>
</comment>
<reference evidence="2 3" key="1">
    <citation type="submission" date="2022-05" db="EMBL/GenBank/DDBJ databases">
        <authorList>
            <person name="Park J.-S."/>
        </authorList>
    </citation>
    <scope>NUCLEOTIDE SEQUENCE [LARGE SCALE GENOMIC DNA]</scope>
    <source>
        <strain evidence="2 3">2012CJ35-5</strain>
    </source>
</reference>
<dbReference type="EMBL" id="JAMFMA010000001">
    <property type="protein sequence ID" value="MCL6272580.1"/>
    <property type="molecule type" value="Genomic_DNA"/>
</dbReference>
<dbReference type="Proteomes" id="UP001203607">
    <property type="component" value="Unassembled WGS sequence"/>
</dbReference>
<proteinExistence type="predicted"/>
<protein>
    <submittedName>
        <fullName evidence="2">DinB family protein</fullName>
    </submittedName>
</protein>
<evidence type="ECO:0000259" key="1">
    <source>
        <dbReference type="Pfam" id="PF12867"/>
    </source>
</evidence>
<dbReference type="InterPro" id="IPR024775">
    <property type="entry name" value="DinB-like"/>
</dbReference>
<dbReference type="SUPFAM" id="SSF109854">
    <property type="entry name" value="DinB/YfiT-like putative metalloenzymes"/>
    <property type="match status" value="1"/>
</dbReference>
<gene>
    <name evidence="2" type="ORF">M3P19_01090</name>
</gene>
<feature type="domain" description="DinB-like" evidence="1">
    <location>
        <begin position="10"/>
        <end position="170"/>
    </location>
</feature>
<keyword evidence="3" id="KW-1185">Reference proteome</keyword>
<name>A0ABT0PMI9_9FLAO</name>
<dbReference type="RefSeq" id="WP_249655767.1">
    <property type="nucleotide sequence ID" value="NZ_JAMFMA010000001.1"/>
</dbReference>
<dbReference type="Gene3D" id="1.20.120.450">
    <property type="entry name" value="dinb family like domain"/>
    <property type="match status" value="1"/>
</dbReference>
<accession>A0ABT0PMI9</accession>
<organism evidence="2 3">
    <name type="scientific">Flagellimonas spongiicola</name>
    <dbReference type="NCBI Taxonomy" id="2942208"/>
    <lineage>
        <taxon>Bacteria</taxon>
        <taxon>Pseudomonadati</taxon>
        <taxon>Bacteroidota</taxon>
        <taxon>Flavobacteriia</taxon>
        <taxon>Flavobacteriales</taxon>
        <taxon>Flavobacteriaceae</taxon>
        <taxon>Flagellimonas</taxon>
    </lineage>
</organism>
<evidence type="ECO:0000313" key="3">
    <source>
        <dbReference type="Proteomes" id="UP001203607"/>
    </source>
</evidence>
<sequence length="179" mass="20948">MDKKEIRKHLELNHYRFTNKLDGLSAVDFERIPGNKWTAGQQLDHILKSVNPTAKIYNTDLTVLQEKYGLSNRVSRSYDQLVSDYLAVLVTLKDFVLPERFIPTKIAFAERSGHFENLHNAINDLVHGLQNFEETHLDTYLVKHPAMGKLTLREMLYFTIYHVTHHDKQILENLENYPK</sequence>